<organism evidence="13 14">
    <name type="scientific">Lacicoccus alkaliphilus DSM 16010</name>
    <dbReference type="NCBI Taxonomy" id="1123231"/>
    <lineage>
        <taxon>Bacteria</taxon>
        <taxon>Bacillati</taxon>
        <taxon>Bacillota</taxon>
        <taxon>Bacilli</taxon>
        <taxon>Bacillales</taxon>
        <taxon>Salinicoccaceae</taxon>
        <taxon>Lacicoccus</taxon>
    </lineage>
</organism>
<dbReference type="Pfam" id="PF06574">
    <property type="entry name" value="FAD_syn"/>
    <property type="match status" value="1"/>
</dbReference>
<keyword evidence="5" id="KW-0288">FMN</keyword>
<protein>
    <recommendedName>
        <fullName evidence="3">FAD synthase</fullName>
        <ecNumber evidence="3">2.7.7.2</ecNumber>
    </recommendedName>
</protein>
<evidence type="ECO:0000256" key="10">
    <source>
        <dbReference type="ARBA" id="ARBA00022840"/>
    </source>
</evidence>
<accession>A0A1M7JHF4</accession>
<keyword evidence="4" id="KW-0285">Flavoprotein</keyword>
<keyword evidence="10" id="KW-0067">ATP-binding</keyword>
<evidence type="ECO:0000259" key="12">
    <source>
        <dbReference type="Pfam" id="PF06574"/>
    </source>
</evidence>
<dbReference type="RefSeq" id="WP_072710720.1">
    <property type="nucleotide sequence ID" value="NZ_FRCF01000013.1"/>
</dbReference>
<keyword evidence="14" id="KW-1185">Reference proteome</keyword>
<dbReference type="AlphaFoldDB" id="A0A1M7JHF4"/>
<keyword evidence="7 13" id="KW-0548">Nucleotidyltransferase</keyword>
<evidence type="ECO:0000256" key="6">
    <source>
        <dbReference type="ARBA" id="ARBA00022679"/>
    </source>
</evidence>
<dbReference type="OrthoDB" id="9803667at2"/>
<dbReference type="GO" id="GO:0005524">
    <property type="term" value="F:ATP binding"/>
    <property type="evidence" value="ECO:0007669"/>
    <property type="project" value="UniProtKB-KW"/>
</dbReference>
<evidence type="ECO:0000256" key="5">
    <source>
        <dbReference type="ARBA" id="ARBA00022643"/>
    </source>
</evidence>
<evidence type="ECO:0000256" key="9">
    <source>
        <dbReference type="ARBA" id="ARBA00022827"/>
    </source>
</evidence>
<dbReference type="UniPathway" id="UPA00277">
    <property type="reaction ID" value="UER00407"/>
</dbReference>
<evidence type="ECO:0000313" key="13">
    <source>
        <dbReference type="EMBL" id="SHM52388.1"/>
    </source>
</evidence>
<comment type="catalytic activity">
    <reaction evidence="11">
        <text>FMN + ATP + H(+) = FAD + diphosphate</text>
        <dbReference type="Rhea" id="RHEA:17237"/>
        <dbReference type="ChEBI" id="CHEBI:15378"/>
        <dbReference type="ChEBI" id="CHEBI:30616"/>
        <dbReference type="ChEBI" id="CHEBI:33019"/>
        <dbReference type="ChEBI" id="CHEBI:57692"/>
        <dbReference type="ChEBI" id="CHEBI:58210"/>
        <dbReference type="EC" id="2.7.7.2"/>
    </reaction>
</comment>
<evidence type="ECO:0000256" key="2">
    <source>
        <dbReference type="ARBA" id="ARBA00010214"/>
    </source>
</evidence>
<evidence type="ECO:0000256" key="7">
    <source>
        <dbReference type="ARBA" id="ARBA00022695"/>
    </source>
</evidence>
<dbReference type="PANTHER" id="PTHR22749:SF6">
    <property type="entry name" value="RIBOFLAVIN KINASE"/>
    <property type="match status" value="1"/>
</dbReference>
<keyword evidence="9" id="KW-0274">FAD</keyword>
<dbReference type="CDD" id="cd02064">
    <property type="entry name" value="FAD_synthetase_N"/>
    <property type="match status" value="1"/>
</dbReference>
<dbReference type="InterPro" id="IPR014729">
    <property type="entry name" value="Rossmann-like_a/b/a_fold"/>
</dbReference>
<evidence type="ECO:0000256" key="8">
    <source>
        <dbReference type="ARBA" id="ARBA00022741"/>
    </source>
</evidence>
<comment type="similarity">
    <text evidence="2">Belongs to the RibF family.</text>
</comment>
<feature type="domain" description="FAD synthetase" evidence="12">
    <location>
        <begin position="16"/>
        <end position="170"/>
    </location>
</feature>
<evidence type="ECO:0000256" key="11">
    <source>
        <dbReference type="ARBA" id="ARBA00049494"/>
    </source>
</evidence>
<proteinExistence type="inferred from homology"/>
<evidence type="ECO:0000256" key="3">
    <source>
        <dbReference type="ARBA" id="ARBA00012393"/>
    </source>
</evidence>
<dbReference type="GO" id="GO:0003919">
    <property type="term" value="F:FMN adenylyltransferase activity"/>
    <property type="evidence" value="ECO:0007669"/>
    <property type="project" value="UniProtKB-EC"/>
</dbReference>
<reference evidence="13 14" key="1">
    <citation type="submission" date="2016-11" db="EMBL/GenBank/DDBJ databases">
        <authorList>
            <person name="Jaros S."/>
            <person name="Januszkiewicz K."/>
            <person name="Wedrychowicz H."/>
        </authorList>
    </citation>
    <scope>NUCLEOTIDE SEQUENCE [LARGE SCALE GENOMIC DNA]</scope>
    <source>
        <strain evidence="13 14">DSM 16010</strain>
    </source>
</reference>
<sequence length="275" mass="31543">MEIIHLDESNLEEWQSRTRRNVIALGFFDGVHKGHQKVLHTARRIAAEEDAAFDVMSFFPHPKTVLSDGRINMDYLMPLEEKARALEAFGADRFYIVKFTKAFASLLKEEYIEAYLERMGTIHAVAGYDFSYGYRGEGTIDTIASDSGGCITASRVEKVAYQGEKISSTRIRSAILNGRLSEVEQLMGRKYRTCAEISRGYLSLKPYYMLPQDGVYDVIIDTGRRRHHSQIHVDNRAQKISFTRRCLMDEIDRNEIAITWDSRVATYSDYQLIAQ</sequence>
<dbReference type="InterPro" id="IPR023468">
    <property type="entry name" value="Riboflavin_kinase"/>
</dbReference>
<dbReference type="EMBL" id="FRCF01000013">
    <property type="protein sequence ID" value="SHM52388.1"/>
    <property type="molecule type" value="Genomic_DNA"/>
</dbReference>
<dbReference type="Proteomes" id="UP000184206">
    <property type="component" value="Unassembled WGS sequence"/>
</dbReference>
<dbReference type="GO" id="GO:0009231">
    <property type="term" value="P:riboflavin biosynthetic process"/>
    <property type="evidence" value="ECO:0007669"/>
    <property type="project" value="InterPro"/>
</dbReference>
<dbReference type="STRING" id="1123231.SAMN02745189_02301"/>
<dbReference type="GO" id="GO:0006747">
    <property type="term" value="P:FAD biosynthetic process"/>
    <property type="evidence" value="ECO:0007669"/>
    <property type="project" value="UniProtKB-UniPathway"/>
</dbReference>
<keyword evidence="6 13" id="KW-0808">Transferase</keyword>
<name>A0A1M7JHF4_9BACL</name>
<dbReference type="GO" id="GO:0009398">
    <property type="term" value="P:FMN biosynthetic process"/>
    <property type="evidence" value="ECO:0007669"/>
    <property type="project" value="TreeGrafter"/>
</dbReference>
<gene>
    <name evidence="13" type="ORF">SAMN02745189_02301</name>
</gene>
<dbReference type="Gene3D" id="3.40.50.620">
    <property type="entry name" value="HUPs"/>
    <property type="match status" value="1"/>
</dbReference>
<dbReference type="EC" id="2.7.7.2" evidence="3"/>
<comment type="pathway">
    <text evidence="1">Cofactor biosynthesis; FAD biosynthesis; FAD from FMN: step 1/1.</text>
</comment>
<evidence type="ECO:0000313" key="14">
    <source>
        <dbReference type="Proteomes" id="UP000184206"/>
    </source>
</evidence>
<dbReference type="SUPFAM" id="SSF52374">
    <property type="entry name" value="Nucleotidylyl transferase"/>
    <property type="match status" value="1"/>
</dbReference>
<dbReference type="PANTHER" id="PTHR22749">
    <property type="entry name" value="RIBOFLAVIN KINASE/FMN ADENYLYLTRANSFERASE"/>
    <property type="match status" value="1"/>
</dbReference>
<keyword evidence="13" id="KW-0418">Kinase</keyword>
<dbReference type="InterPro" id="IPR015864">
    <property type="entry name" value="FAD_synthase"/>
</dbReference>
<evidence type="ECO:0000256" key="1">
    <source>
        <dbReference type="ARBA" id="ARBA00004726"/>
    </source>
</evidence>
<dbReference type="GO" id="GO:0008531">
    <property type="term" value="F:riboflavin kinase activity"/>
    <property type="evidence" value="ECO:0007669"/>
    <property type="project" value="TreeGrafter"/>
</dbReference>
<keyword evidence="8" id="KW-0547">Nucleotide-binding</keyword>
<dbReference type="FunFam" id="3.40.50.620:FF:000021">
    <property type="entry name" value="Riboflavin biosynthesis protein"/>
    <property type="match status" value="1"/>
</dbReference>
<evidence type="ECO:0000256" key="4">
    <source>
        <dbReference type="ARBA" id="ARBA00022630"/>
    </source>
</evidence>